<accession>A0ABS3GN40</accession>
<organism evidence="1 2">
    <name type="scientific">Chromobacterium haemolyticum</name>
    <dbReference type="NCBI Taxonomy" id="394935"/>
    <lineage>
        <taxon>Bacteria</taxon>
        <taxon>Pseudomonadati</taxon>
        <taxon>Pseudomonadota</taxon>
        <taxon>Betaproteobacteria</taxon>
        <taxon>Neisseriales</taxon>
        <taxon>Chromobacteriaceae</taxon>
        <taxon>Chromobacterium</taxon>
    </lineage>
</organism>
<evidence type="ECO:0000313" key="1">
    <source>
        <dbReference type="EMBL" id="MBO0416476.1"/>
    </source>
</evidence>
<protein>
    <submittedName>
        <fullName evidence="1">Uncharacterized protein</fullName>
    </submittedName>
</protein>
<dbReference type="EMBL" id="JAFLRD010000010">
    <property type="protein sequence ID" value="MBO0416476.1"/>
    <property type="molecule type" value="Genomic_DNA"/>
</dbReference>
<gene>
    <name evidence="1" type="ORF">J1C50_13260</name>
</gene>
<keyword evidence="2" id="KW-1185">Reference proteome</keyword>
<reference evidence="1 2" key="1">
    <citation type="submission" date="2021-03" db="EMBL/GenBank/DDBJ databases">
        <title>First Case of infection caused by Chromobacterium haemolyticum derived from water in China.</title>
        <authorList>
            <person name="Chen J."/>
            <person name="Liu C."/>
        </authorList>
    </citation>
    <scope>NUCLEOTIDE SEQUENCE [LARGE SCALE GENOMIC DNA]</scope>
    <source>
        <strain evidence="1 2">WJ-5</strain>
    </source>
</reference>
<comment type="caution">
    <text evidence="1">The sequence shown here is derived from an EMBL/GenBank/DDBJ whole genome shotgun (WGS) entry which is preliminary data.</text>
</comment>
<name>A0ABS3GN40_9NEIS</name>
<dbReference type="RefSeq" id="WP_200122926.1">
    <property type="nucleotide sequence ID" value="NZ_JAEILV010000009.1"/>
</dbReference>
<proteinExistence type="predicted"/>
<dbReference type="Proteomes" id="UP000664349">
    <property type="component" value="Unassembled WGS sequence"/>
</dbReference>
<evidence type="ECO:0000313" key="2">
    <source>
        <dbReference type="Proteomes" id="UP000664349"/>
    </source>
</evidence>
<sequence length="81" mass="9415">MDIEISTPVRVLLDLQEADDHLPSVKFVVPLISSKFGFDLNANMAMWIECQCFDGFVKSKLFFQNKEGHIIRFDRPIKRVE</sequence>